<dbReference type="OrthoDB" id="7643467at2"/>
<keyword evidence="1" id="KW-0479">Metal-binding</keyword>
<dbReference type="Gene3D" id="2.60.120.10">
    <property type="entry name" value="Jelly Rolls"/>
    <property type="match status" value="1"/>
</dbReference>
<dbReference type="RefSeq" id="WP_016149621.1">
    <property type="nucleotide sequence ID" value="NZ_BGLH01000036.1"/>
</dbReference>
<dbReference type="Proteomes" id="UP001278087">
    <property type="component" value="Unassembled WGS sequence"/>
</dbReference>
<dbReference type="PANTHER" id="PTHR24567">
    <property type="entry name" value="CRP FAMILY TRANSCRIPTIONAL REGULATORY PROTEIN"/>
    <property type="match status" value="1"/>
</dbReference>
<dbReference type="SUPFAM" id="SSF51206">
    <property type="entry name" value="cAMP-binding domain-like"/>
    <property type="match status" value="1"/>
</dbReference>
<dbReference type="AlphaFoldDB" id="A0A0N8LVA4"/>
<dbReference type="InterPro" id="IPR000595">
    <property type="entry name" value="cNMP-bd_dom"/>
</dbReference>
<dbReference type="InterPro" id="IPR018490">
    <property type="entry name" value="cNMP-bd_dom_sf"/>
</dbReference>
<sequence>MKSDIHKHRIPVVPLGNPFPPRHCSLCPKGAAIDRDNQHRLIDKRRRFKAGEILARQDEAANMLFVIHEGYCKSSVECGDNDFISRFYVPGDIMALDAVEGGKYLTTIKAATAAEVCHIDIARLFKVAEKDPSVAAAVIKFLCRDNGFIVEKLRRYANKHAEARIAAFLVEFYEMHLRIGRPETTLHLPFSREEIASYLDLKIETVSRSFKSLEQQNLITLHRVRTVTLNSYLGLKGFS</sequence>
<reference evidence="8 24" key="5">
    <citation type="submission" date="2018-09" db="EMBL/GenBank/DDBJ databases">
        <title>Whole genome sequencing of Citrobacter freundii AR_0116.</title>
        <authorList>
            <person name="Conlan S."/>
            <person name="Thomas P.J."/>
            <person name="Mullikin J."/>
            <person name="Frank K.M."/>
            <person name="Segre J.A."/>
        </authorList>
    </citation>
    <scope>NUCLEOTIDE SEQUENCE [LARGE SCALE GENOMIC DNA]</scope>
    <source>
        <strain evidence="8 24">AR_0116</strain>
    </source>
</reference>
<dbReference type="EMBL" id="ABLGCN030000093">
    <property type="protein sequence ID" value="EMM7461247.1"/>
    <property type="molecule type" value="Genomic_DNA"/>
</dbReference>
<dbReference type="PROSITE" id="PS50042">
    <property type="entry name" value="CNMP_BINDING_3"/>
    <property type="match status" value="1"/>
</dbReference>
<keyword evidence="1" id="KW-0004">4Fe-4S</keyword>
<dbReference type="EMBL" id="JAWPBU010000041">
    <property type="protein sequence ID" value="MDW2761256.1"/>
    <property type="molecule type" value="Genomic_DNA"/>
</dbReference>
<dbReference type="Proteomes" id="UP001169574">
    <property type="component" value="Unassembled WGS sequence"/>
</dbReference>
<dbReference type="InterPro" id="IPR014710">
    <property type="entry name" value="RmlC-like_jellyroll"/>
</dbReference>
<reference evidence="18 23" key="4">
    <citation type="submission" date="2017-04" db="EMBL/GenBank/DDBJ databases">
        <title>Emergence of KPC-2-producing Citrobacter isolates from sediments of a Chinese river.</title>
        <authorList>
            <person name="Zheng B."/>
        </authorList>
    </citation>
    <scope>NUCLEOTIDE SEQUENCE [LARGE SCALE GENOMIC DNA]</scope>
    <source>
        <strain evidence="18 23">C191</strain>
    </source>
</reference>
<dbReference type="PANTHER" id="PTHR24567:SF75">
    <property type="entry name" value="FUMARATE AND NITRATE REDUCTION REGULATORY PROTEIN"/>
    <property type="match status" value="1"/>
</dbReference>
<dbReference type="GeneID" id="87002537"/>
<dbReference type="Pfam" id="PF13545">
    <property type="entry name" value="HTH_Crp_2"/>
    <property type="match status" value="1"/>
</dbReference>
<dbReference type="EMBL" id="ABOSXX010000026">
    <property type="protein sequence ID" value="ELV3681547.1"/>
    <property type="molecule type" value="Genomic_DNA"/>
</dbReference>
<reference evidence="20" key="8">
    <citation type="submission" date="2022-12" db="EMBL/GenBank/DDBJ databases">
        <title>2953647.</title>
        <authorList>
            <person name="Hergert J."/>
            <person name="Casey R."/>
            <person name="Wagner J."/>
            <person name="Young E.L."/>
            <person name="Oakeson K.F."/>
        </authorList>
    </citation>
    <scope>NUCLEOTIDE SEQUENCE</scope>
    <source>
        <strain evidence="20">2953647</strain>
    </source>
</reference>
<protein>
    <submittedName>
        <fullName evidence="8 16">Transcriptional regulator</fullName>
    </submittedName>
    <submittedName>
        <fullName evidence="9">Transcriptional regulator, Crp/Fnr family</fullName>
    </submittedName>
</protein>
<evidence type="ECO:0000313" key="24">
    <source>
        <dbReference type="Proteomes" id="UP000263627"/>
    </source>
</evidence>
<dbReference type="Proteomes" id="UP000050520">
    <property type="component" value="Unassembled WGS sequence"/>
</dbReference>
<dbReference type="EMBL" id="NEFA01000054">
    <property type="protein sequence ID" value="OYQ94544.1"/>
    <property type="molecule type" value="Genomic_DNA"/>
</dbReference>
<evidence type="ECO:0000313" key="8">
    <source>
        <dbReference type="EMBL" id="AXZ46892.1"/>
    </source>
</evidence>
<evidence type="ECO:0000313" key="20">
    <source>
        <dbReference type="EMBL" id="WAZ56408.1"/>
    </source>
</evidence>
<evidence type="ECO:0000313" key="16">
    <source>
        <dbReference type="EMBL" id="KPR53587.1"/>
    </source>
</evidence>
<dbReference type="CDD" id="cd00038">
    <property type="entry name" value="CAP_ED"/>
    <property type="match status" value="1"/>
</dbReference>
<dbReference type="GO" id="GO:0005829">
    <property type="term" value="C:cytosol"/>
    <property type="evidence" value="ECO:0007669"/>
    <property type="project" value="TreeGrafter"/>
</dbReference>
<keyword evidence="1" id="KW-0411">Iron-sulfur</keyword>
<dbReference type="EMBL" id="CP114564">
    <property type="protein sequence ID" value="WAZ56408.1"/>
    <property type="molecule type" value="Genomic_DNA"/>
</dbReference>
<evidence type="ECO:0000313" key="18">
    <source>
        <dbReference type="EMBL" id="OYQ94544.1"/>
    </source>
</evidence>
<evidence type="ECO:0000256" key="2">
    <source>
        <dbReference type="ARBA" id="ARBA00023015"/>
    </source>
</evidence>
<dbReference type="Proteomes" id="UP000215827">
    <property type="component" value="Unassembled WGS sequence"/>
</dbReference>
<evidence type="ECO:0000256" key="3">
    <source>
        <dbReference type="ARBA" id="ARBA00023125"/>
    </source>
</evidence>
<dbReference type="EMBL" id="ABKLER030000020">
    <property type="protein sequence ID" value="EMN4146889.1"/>
    <property type="molecule type" value="Genomic_DNA"/>
</dbReference>
<keyword evidence="2" id="KW-0805">Transcription regulation</keyword>
<dbReference type="EMBL" id="LJEB01000096">
    <property type="protein sequence ID" value="KPR53587.1"/>
    <property type="molecule type" value="Genomic_DNA"/>
</dbReference>
<dbReference type="Pfam" id="PF00027">
    <property type="entry name" value="cNMP_binding"/>
    <property type="match status" value="1"/>
</dbReference>
<comment type="function">
    <text evidence="5">Global transcription factor that controls the expression of over 100 target genes in response to anoxia. It facilitates the adaptation to anaerobic growth conditions by regulating the expression of gene products that are involved in anaerobic energy metabolism. When the terminal electron acceptor, O(2), is no longer available, it represses the synthesis of enzymes involved in aerobic respiration and increases the synthesis of enzymes required for anaerobic respiration.</text>
</comment>
<dbReference type="EMBL" id="ABBJDF010000022">
    <property type="protein sequence ID" value="EHT9940550.1"/>
    <property type="molecule type" value="Genomic_DNA"/>
</dbReference>
<evidence type="ECO:0000313" key="14">
    <source>
        <dbReference type="EMBL" id="EMM7461247.1"/>
    </source>
</evidence>
<dbReference type="InterPro" id="IPR036388">
    <property type="entry name" value="WH-like_DNA-bd_sf"/>
</dbReference>
<dbReference type="EMBL" id="CP056573">
    <property type="protein sequence ID" value="QLV32011.1"/>
    <property type="molecule type" value="Genomic_DNA"/>
</dbReference>
<proteinExistence type="predicted"/>
<dbReference type="InterPro" id="IPR012318">
    <property type="entry name" value="HTH_CRP"/>
</dbReference>
<dbReference type="CDD" id="cd00092">
    <property type="entry name" value="HTH_CRP"/>
    <property type="match status" value="1"/>
</dbReference>
<evidence type="ECO:0000313" key="26">
    <source>
        <dbReference type="Proteomes" id="UP001164536"/>
    </source>
</evidence>
<dbReference type="EMBL" id="CBWP010000075">
    <property type="protein sequence ID" value="CDL40809.1"/>
    <property type="molecule type" value="Genomic_DNA"/>
</dbReference>
<evidence type="ECO:0000256" key="5">
    <source>
        <dbReference type="ARBA" id="ARBA00037339"/>
    </source>
</evidence>
<keyword evidence="4" id="KW-0804">Transcription</keyword>
<evidence type="ECO:0000313" key="19">
    <source>
        <dbReference type="EMBL" id="QLV32011.1"/>
    </source>
</evidence>
<reference evidence="16 22" key="3">
    <citation type="journal article" date="2017" name="PLoS ONE">
        <title>Genomic and phenotypic characterisation of fluoroquinolone resistance mechanisms in Enterobacteriaceae in Durban, South Africa.</title>
        <authorList>
            <person name="Osei Sekyere J."/>
            <person name="Amoako D.G."/>
        </authorList>
    </citation>
    <scope>NUCLEOTIDE SEQUENCE [LARGE SCALE GENOMIC DNA]</scope>
    <source>
        <strain evidence="16 22">ST62:944112508</strain>
    </source>
</reference>
<keyword evidence="1" id="KW-0408">Iron</keyword>
<dbReference type="EMBL" id="ABBJDF010000137">
    <property type="protein sequence ID" value="EHT9942488.1"/>
    <property type="molecule type" value="Genomic_DNA"/>
</dbReference>
<evidence type="ECO:0000313" key="10">
    <source>
        <dbReference type="EMBL" id="EHT9940550.1"/>
    </source>
</evidence>
<evidence type="ECO:0000313" key="25">
    <source>
        <dbReference type="Proteomes" id="UP000512222"/>
    </source>
</evidence>
<gene>
    <name evidence="8" type="ORF">AM363_07955</name>
    <name evidence="16" type="ORF">AN672_20135</name>
    <name evidence="18" type="ORF">B9P89_26405</name>
    <name evidence="19" type="ORF">HV178_19380</name>
    <name evidence="10" type="ORF">KY227_003662</name>
    <name evidence="11" type="ORF">KY227_005709</name>
    <name evidence="20" type="ORF">O4000_19220</name>
    <name evidence="13" type="ORF">P7U51_000826</name>
    <name evidence="14" type="ORF">P7U51_005896</name>
    <name evidence="15" type="ORF">PQQ21_004195</name>
    <name evidence="17" type="ORF">RYZ67_22660</name>
    <name evidence="12" type="ORF">SGX49_004029</name>
</gene>
<reference evidence="25" key="6">
    <citation type="submission" date="2020-06" db="EMBL/GenBank/DDBJ databases">
        <title>REHAB project genomes.</title>
        <authorList>
            <person name="Shaw L.P."/>
        </authorList>
    </citation>
    <scope>NUCLEOTIDE SEQUENCE [LARGE SCALE GENOMIC DNA]</scope>
    <source>
        <strain evidence="25">RHBSTW-00370</strain>
    </source>
</reference>
<keyword evidence="3" id="KW-0238">DNA-binding</keyword>
<dbReference type="SMART" id="SM00419">
    <property type="entry name" value="HTH_CRP"/>
    <property type="match status" value="1"/>
</dbReference>
<reference evidence="22" key="2">
    <citation type="submission" date="2015-09" db="EMBL/GenBank/DDBJ databases">
        <title>Prevalence of NDMs in South Africa.</title>
        <authorList>
            <person name="Osei Sekyere J."/>
            <person name="Govinden U."/>
            <person name="Essack S."/>
            <person name="Haldorsen B."/>
            <person name="Samuelsen O."/>
            <person name="Aasnaes B."/>
            <person name="Sundsfjord A."/>
        </authorList>
    </citation>
    <scope>NUCLEOTIDE SEQUENCE [LARGE SCALE GENOMIC DNA]</scope>
    <source>
        <strain evidence="22">ST62:944112508</strain>
    </source>
</reference>
<evidence type="ECO:0000313" key="9">
    <source>
        <dbReference type="EMBL" id="CDL40809.1"/>
    </source>
</evidence>
<organism evidence="9 21">
    <name type="scientific">Citrobacter freundii</name>
    <dbReference type="NCBI Taxonomy" id="546"/>
    <lineage>
        <taxon>Bacteria</taxon>
        <taxon>Pseudomonadati</taxon>
        <taxon>Pseudomonadota</taxon>
        <taxon>Gammaproteobacteria</taxon>
        <taxon>Enterobacterales</taxon>
        <taxon>Enterobacteriaceae</taxon>
        <taxon>Citrobacter</taxon>
        <taxon>Citrobacter freundii complex</taxon>
    </lineage>
</organism>
<dbReference type="EMBL" id="ABLGCN030000002">
    <property type="protein sequence ID" value="EMM7456367.1"/>
    <property type="molecule type" value="Genomic_DNA"/>
</dbReference>
<dbReference type="GO" id="GO:0003700">
    <property type="term" value="F:DNA-binding transcription factor activity"/>
    <property type="evidence" value="ECO:0007669"/>
    <property type="project" value="TreeGrafter"/>
</dbReference>
<dbReference type="PROSITE" id="PS51063">
    <property type="entry name" value="HTH_CRP_2"/>
    <property type="match status" value="1"/>
</dbReference>
<evidence type="ECO:0000259" key="6">
    <source>
        <dbReference type="PROSITE" id="PS50042"/>
    </source>
</evidence>
<evidence type="ECO:0000256" key="4">
    <source>
        <dbReference type="ARBA" id="ARBA00023163"/>
    </source>
</evidence>
<keyword evidence="26" id="KW-1185">Reference proteome</keyword>
<reference evidence="12" key="9">
    <citation type="submission" date="2023-05" db="EMBL/GenBank/DDBJ databases">
        <authorList>
            <consortium name="Clinical and Environmental Microbiology Branch: Whole genome sequencing antimicrobial resistance pathogens in the healthcare setting"/>
        </authorList>
    </citation>
    <scope>NUCLEOTIDE SEQUENCE</scope>
    <source>
        <strain evidence="10">2021DK-00049</strain>
        <strain evidence="15">2023GN-00102</strain>
        <strain evidence="12">2023GN-00287</strain>
        <strain evidence="13">Whole organism</strain>
    </source>
</reference>
<evidence type="ECO:0000313" key="17">
    <source>
        <dbReference type="EMBL" id="MDW2761256.1"/>
    </source>
</evidence>
<evidence type="ECO:0000256" key="1">
    <source>
        <dbReference type="ARBA" id="ARBA00022485"/>
    </source>
</evidence>
<evidence type="ECO:0000313" key="21">
    <source>
        <dbReference type="Proteomes" id="UP000019194"/>
    </source>
</evidence>
<dbReference type="Proteomes" id="UP000263627">
    <property type="component" value="Chromosome"/>
</dbReference>
<dbReference type="Proteomes" id="UP001164536">
    <property type="component" value="Chromosome"/>
</dbReference>
<evidence type="ECO:0000313" key="22">
    <source>
        <dbReference type="Proteomes" id="UP000050520"/>
    </source>
</evidence>
<dbReference type="Gene3D" id="1.10.10.10">
    <property type="entry name" value="Winged helix-like DNA-binding domain superfamily/Winged helix DNA-binding domain"/>
    <property type="match status" value="1"/>
</dbReference>
<dbReference type="PRINTS" id="PR00034">
    <property type="entry name" value="HTHCRP"/>
</dbReference>
<dbReference type="GO" id="GO:0003677">
    <property type="term" value="F:DNA binding"/>
    <property type="evidence" value="ECO:0007669"/>
    <property type="project" value="UniProtKB-KW"/>
</dbReference>
<dbReference type="InterPro" id="IPR050397">
    <property type="entry name" value="Env_Response_Regulators"/>
</dbReference>
<name>A0A0N8LVA4_CITFR</name>
<dbReference type="EMBL" id="CP032184">
    <property type="protein sequence ID" value="AXZ46892.1"/>
    <property type="molecule type" value="Genomic_DNA"/>
</dbReference>
<reference evidence="17" key="10">
    <citation type="submission" date="2023-10" db="EMBL/GenBank/DDBJ databases">
        <title>Fecal carriage and genetic characteristics of carbapenem-resistant Enterobacterales among healthy adults from four provinces of China.</title>
        <authorList>
            <person name="Li Y."/>
            <person name="Zhang R."/>
        </authorList>
    </citation>
    <scope>NUCLEOTIDE SEQUENCE</scope>
    <source>
        <strain evidence="17">HN-136</strain>
    </source>
</reference>
<reference evidence="19" key="7">
    <citation type="journal article" date="2021" name="Microb. Genom.">
        <title>A genomic epidemiological study shows that prevalence of antimicrobial resistance in Enterobacterales is associated with the livestock host, as well as antimicrobial usage.</title>
        <authorList>
            <person name="AbuOun M."/>
            <person name="Jones H."/>
            <person name="Stubberfield E."/>
            <person name="Gilson D."/>
            <person name="Shaw L.P."/>
            <person name="Hubbard A.T.M."/>
            <person name="Chau K.K."/>
            <person name="Sebra R."/>
            <person name="Peto T.E.A."/>
            <person name="Crook D.W."/>
            <person name="Read D.S."/>
            <person name="Gweon H.S."/>
            <person name="Walker A.S."/>
            <person name="Stoesser N."/>
            <person name="Smith R.P."/>
            <person name="Anjum M.F."/>
            <person name="On Behalf Of The Rehab Consortium."/>
        </authorList>
    </citation>
    <scope>NUCLEOTIDE SEQUENCE</scope>
    <source>
        <strain evidence="19">RHBSTW-00370</strain>
    </source>
</reference>
<dbReference type="SUPFAM" id="SSF46785">
    <property type="entry name" value="Winged helix' DNA-binding domain"/>
    <property type="match status" value="1"/>
</dbReference>
<dbReference type="Proteomes" id="UP000019194">
    <property type="component" value="Unassembled WGS sequence"/>
</dbReference>
<feature type="domain" description="Cyclic nucleotide-binding" evidence="6">
    <location>
        <begin position="46"/>
        <end position="113"/>
    </location>
</feature>
<reference evidence="9 21" key="1">
    <citation type="submission" date="2013-10" db="EMBL/GenBank/DDBJ databases">
        <title>Antibiotic resistance diversity of beta-lactamase producers in the General Hospital Vienna.</title>
        <authorList>
            <person name="Barisic I."/>
            <person name="Mitteregger D."/>
            <person name="Hirschl A.M."/>
            <person name="Noehammer C."/>
            <person name="Wiesinger-Mayr H."/>
        </authorList>
    </citation>
    <scope>NUCLEOTIDE SEQUENCE [LARGE SCALE GENOMIC DNA]</scope>
    <source>
        <strain evidence="9 21">ISC11</strain>
    </source>
</reference>
<accession>A0A0N8LVA4</accession>
<dbReference type="Proteomes" id="UP000512222">
    <property type="component" value="Chromosome"/>
</dbReference>
<feature type="domain" description="HTH crp-type" evidence="7">
    <location>
        <begin position="159"/>
        <end position="233"/>
    </location>
</feature>
<evidence type="ECO:0000313" key="13">
    <source>
        <dbReference type="EMBL" id="EMM7456367.1"/>
    </source>
</evidence>
<evidence type="ECO:0000313" key="23">
    <source>
        <dbReference type="Proteomes" id="UP000215827"/>
    </source>
</evidence>
<evidence type="ECO:0000313" key="11">
    <source>
        <dbReference type="EMBL" id="EHT9942488.1"/>
    </source>
</evidence>
<dbReference type="Proteomes" id="UP001279522">
    <property type="component" value="Unassembled WGS sequence"/>
</dbReference>
<evidence type="ECO:0000259" key="7">
    <source>
        <dbReference type="PROSITE" id="PS51063"/>
    </source>
</evidence>
<dbReference type="InterPro" id="IPR036390">
    <property type="entry name" value="WH_DNA-bd_sf"/>
</dbReference>
<dbReference type="GO" id="GO:0051539">
    <property type="term" value="F:4 iron, 4 sulfur cluster binding"/>
    <property type="evidence" value="ECO:0007669"/>
    <property type="project" value="UniProtKB-KW"/>
</dbReference>
<evidence type="ECO:0000313" key="12">
    <source>
        <dbReference type="EMBL" id="ELV3681547.1"/>
    </source>
</evidence>
<evidence type="ECO:0000313" key="15">
    <source>
        <dbReference type="EMBL" id="EMN4146889.1"/>
    </source>
</evidence>